<dbReference type="Pfam" id="PF01458">
    <property type="entry name" value="SUFBD_core"/>
    <property type="match status" value="1"/>
</dbReference>
<feature type="domain" description="SUF system FeS cluster assembly SufBD core" evidence="2">
    <location>
        <begin position="244"/>
        <end position="486"/>
    </location>
</feature>
<dbReference type="NCBIfam" id="TIGR01980">
    <property type="entry name" value="sufB"/>
    <property type="match status" value="1"/>
</dbReference>
<dbReference type="Pfam" id="PF19295">
    <property type="entry name" value="SufBD_N"/>
    <property type="match status" value="1"/>
</dbReference>
<dbReference type="SUPFAM" id="SSF101960">
    <property type="entry name" value="Stabilizer of iron transporter SufD"/>
    <property type="match status" value="1"/>
</dbReference>
<reference evidence="4" key="1">
    <citation type="journal article" date="2015" name="Genome Biol. Evol.">
        <title>Nucleomorph Genome Sequences of Two Chlorarachniophytes, Amorphochlora amoebiformis and Lotharella vacuolata.</title>
        <authorList>
            <person name="Suzuki S."/>
            <person name="Shirato S."/>
            <person name="Hirakawa Y."/>
            <person name="Ishida K."/>
        </authorList>
    </citation>
    <scope>NUCLEOTIDE SEQUENCE</scope>
    <source>
        <strain evidence="4">CCMP2058</strain>
    </source>
</reference>
<gene>
    <name evidence="4" type="primary">sufB</name>
</gene>
<dbReference type="InterPro" id="IPR045595">
    <property type="entry name" value="SufBD_N"/>
</dbReference>
<organism evidence="4">
    <name type="scientific">Amorphochlora amoebiformis</name>
    <dbReference type="NCBI Taxonomy" id="1561963"/>
    <lineage>
        <taxon>Eukaryota</taxon>
        <taxon>Sar</taxon>
        <taxon>Rhizaria</taxon>
        <taxon>Cercozoa</taxon>
        <taxon>Chlorarachniophyceae</taxon>
        <taxon>Amorphochlora</taxon>
    </lineage>
</organism>
<geneLocation type="nucleomorph" evidence="4"/>
<protein>
    <submittedName>
        <fullName evidence="4">Fe-S cluster assembly protein SufB</fullName>
    </submittedName>
</protein>
<accession>A0A0H5BR29</accession>
<evidence type="ECO:0000313" key="4">
    <source>
        <dbReference type="EMBL" id="BAS01979.1"/>
    </source>
</evidence>
<evidence type="ECO:0000256" key="1">
    <source>
        <dbReference type="ARBA" id="ARBA00043967"/>
    </source>
</evidence>
<feature type="domain" description="SUF system FeS cluster assembly SufBD N-terminal" evidence="3">
    <location>
        <begin position="163"/>
        <end position="235"/>
    </location>
</feature>
<name>A0A0H5BR29_9EUKA</name>
<comment type="similarity">
    <text evidence="1">Belongs to the iron-sulfur cluster assembly SufBD family.</text>
</comment>
<dbReference type="PANTHER" id="PTHR30508:SF1">
    <property type="entry name" value="UPF0051 PROTEIN ABCI8, CHLOROPLASTIC-RELATED"/>
    <property type="match status" value="1"/>
</dbReference>
<dbReference type="AlphaFoldDB" id="A0A0H5BR29"/>
<dbReference type="InterPro" id="IPR010231">
    <property type="entry name" value="SUF_FeS_clus_asmbl_SufB"/>
</dbReference>
<dbReference type="InterPro" id="IPR000825">
    <property type="entry name" value="SUF_FeS_clus_asmbl_SufBD_core"/>
</dbReference>
<dbReference type="GO" id="GO:0016226">
    <property type="term" value="P:iron-sulfur cluster assembly"/>
    <property type="evidence" value="ECO:0007669"/>
    <property type="project" value="InterPro"/>
</dbReference>
<dbReference type="EMBL" id="AB996604">
    <property type="protein sequence ID" value="BAS01979.1"/>
    <property type="molecule type" value="Genomic_DNA"/>
</dbReference>
<proteinExistence type="inferred from homology"/>
<dbReference type="InterPro" id="IPR037284">
    <property type="entry name" value="SUF_FeS_clus_asmbl_SufBD_sf"/>
</dbReference>
<sequence length="515" mass="58158">MGESYLILYHGLSYGDCIPRIPVLNIMIKLKYCNFLLFGFQKINSKSFKKNSKSTVFSSNNYNYKFKTFTETETTDKDFSIGTVKSLCIKNIEPLWIFNFRLDSLKHLYHMRIPEWSNCKIDHIPLKNLTFYSALLQNSNSFTNEQNTKSSENGSFNGTAVDLVVDSISVSTSYQKELFKNGIIFSNLSQSIQNYPDLISRYLGGVVSLRDNYYTCLNSAVFSEGTFVYIPKNTICPMDLSTYFRINGSIIGQFERTLIVAESNSKVSYLEGCTAPFYSTNQLHAAVVELYASEGSDIKYSTVQNWFPGDSDGKGGIYNFVTKRGLCDGKKSRISWTQVETGSSITWKYPSVILKGDYSIGEFYSIAVTRLRQQADTGSKMIHIGSNSRSKIISKGISLENSHNSYRGMVYVHNDCKKAKNLTQCDSIILGNSSYANTYPYIVIKDSSASLEHEASIAKIKDDQIFYLQQRCIDYDEAVNLIVGGFCKEVIEELPFEFLTEVNELLNSTILTRVG</sequence>
<dbReference type="PANTHER" id="PTHR30508">
    <property type="entry name" value="FES CLUSTER ASSEMBLY PROTEIN SUF"/>
    <property type="match status" value="1"/>
</dbReference>
<evidence type="ECO:0000259" key="3">
    <source>
        <dbReference type="Pfam" id="PF19295"/>
    </source>
</evidence>
<keyword evidence="4" id="KW-0542">Nucleomorph</keyword>
<dbReference type="InterPro" id="IPR055346">
    <property type="entry name" value="Fe-S_cluster_assembly_SufBD"/>
</dbReference>
<evidence type="ECO:0000259" key="2">
    <source>
        <dbReference type="Pfam" id="PF01458"/>
    </source>
</evidence>